<comment type="caution">
    <text evidence="1">The sequence shown here is derived from an EMBL/GenBank/DDBJ whole genome shotgun (WGS) entry which is preliminary data.</text>
</comment>
<proteinExistence type="predicted"/>
<keyword evidence="2" id="KW-1185">Reference proteome</keyword>
<evidence type="ECO:0000313" key="1">
    <source>
        <dbReference type="EMBL" id="KAI0094222.1"/>
    </source>
</evidence>
<organism evidence="1 2">
    <name type="scientific">Irpex rosettiformis</name>
    <dbReference type="NCBI Taxonomy" id="378272"/>
    <lineage>
        <taxon>Eukaryota</taxon>
        <taxon>Fungi</taxon>
        <taxon>Dikarya</taxon>
        <taxon>Basidiomycota</taxon>
        <taxon>Agaricomycotina</taxon>
        <taxon>Agaricomycetes</taxon>
        <taxon>Polyporales</taxon>
        <taxon>Irpicaceae</taxon>
        <taxon>Irpex</taxon>
    </lineage>
</organism>
<protein>
    <submittedName>
        <fullName evidence="1">Uncharacterized protein</fullName>
    </submittedName>
</protein>
<dbReference type="EMBL" id="MU274900">
    <property type="protein sequence ID" value="KAI0094222.1"/>
    <property type="molecule type" value="Genomic_DNA"/>
</dbReference>
<sequence length="181" mass="19931">MFAKLFPTLFTILLFLGVHSVSVAGIPHAVARKNTARDIPSLTEWSQTVIGNLFEATNQSDFESAIVNYLAATTERIIIDGEELTRQQYIDRLHNSRSTFTSAKIQWIGSVELQGDDGDETSGVVGLFFTVDIIDPSTGSSTPTETATCAFNLKIAQDPTLTDDDSRRVIQLNTVYTRVQN</sequence>
<dbReference type="Proteomes" id="UP001055072">
    <property type="component" value="Unassembled WGS sequence"/>
</dbReference>
<name>A0ACB8UIE6_9APHY</name>
<accession>A0ACB8UIE6</accession>
<evidence type="ECO:0000313" key="2">
    <source>
        <dbReference type="Proteomes" id="UP001055072"/>
    </source>
</evidence>
<reference evidence="1" key="1">
    <citation type="journal article" date="2021" name="Environ. Microbiol.">
        <title>Gene family expansions and transcriptome signatures uncover fungal adaptations to wood decay.</title>
        <authorList>
            <person name="Hage H."/>
            <person name="Miyauchi S."/>
            <person name="Viragh M."/>
            <person name="Drula E."/>
            <person name="Min B."/>
            <person name="Chaduli D."/>
            <person name="Navarro D."/>
            <person name="Favel A."/>
            <person name="Norest M."/>
            <person name="Lesage-Meessen L."/>
            <person name="Balint B."/>
            <person name="Merenyi Z."/>
            <person name="de Eugenio L."/>
            <person name="Morin E."/>
            <person name="Martinez A.T."/>
            <person name="Baldrian P."/>
            <person name="Stursova M."/>
            <person name="Martinez M.J."/>
            <person name="Novotny C."/>
            <person name="Magnuson J.K."/>
            <person name="Spatafora J.W."/>
            <person name="Maurice S."/>
            <person name="Pangilinan J."/>
            <person name="Andreopoulos W."/>
            <person name="LaButti K."/>
            <person name="Hundley H."/>
            <person name="Na H."/>
            <person name="Kuo A."/>
            <person name="Barry K."/>
            <person name="Lipzen A."/>
            <person name="Henrissat B."/>
            <person name="Riley R."/>
            <person name="Ahrendt S."/>
            <person name="Nagy L.G."/>
            <person name="Grigoriev I.V."/>
            <person name="Martin F."/>
            <person name="Rosso M.N."/>
        </authorList>
    </citation>
    <scope>NUCLEOTIDE SEQUENCE</scope>
    <source>
        <strain evidence="1">CBS 384.51</strain>
    </source>
</reference>
<gene>
    <name evidence="1" type="ORF">BDY19DRAFT_901463</name>
</gene>